<dbReference type="Proteomes" id="UP000534783">
    <property type="component" value="Unassembled WGS sequence"/>
</dbReference>
<dbReference type="Pfam" id="PF05016">
    <property type="entry name" value="ParE_toxin"/>
    <property type="match status" value="1"/>
</dbReference>
<dbReference type="AlphaFoldDB" id="A0A7X6IAY9"/>
<evidence type="ECO:0000256" key="1">
    <source>
        <dbReference type="ARBA" id="ARBA00022649"/>
    </source>
</evidence>
<dbReference type="Gene3D" id="3.30.2310.20">
    <property type="entry name" value="RelE-like"/>
    <property type="match status" value="1"/>
</dbReference>
<comment type="caution">
    <text evidence="2">The sequence shown here is derived from an EMBL/GenBank/DDBJ whole genome shotgun (WGS) entry which is preliminary data.</text>
</comment>
<accession>A0A7X6IAY9</accession>
<sequence>MSPPLYKLRVPDSLAALVRGMHPHLKRKVKAALKAILLEPHSGKALKGELLGLRSFRVGRFRIIYRVSDRKEIQLVAIGPRESIYEQTYQTLKKES</sequence>
<dbReference type="InterPro" id="IPR035093">
    <property type="entry name" value="RelE/ParE_toxin_dom_sf"/>
</dbReference>
<keyword evidence="1" id="KW-1277">Toxin-antitoxin system</keyword>
<reference evidence="2 3" key="1">
    <citation type="journal article" date="2020" name="Nature">
        <title>Bacterial chemolithoautotrophy via manganese oxidation.</title>
        <authorList>
            <person name="Yu H."/>
            <person name="Leadbetter J.R."/>
        </authorList>
    </citation>
    <scope>NUCLEOTIDE SEQUENCE [LARGE SCALE GENOMIC DNA]</scope>
    <source>
        <strain evidence="2 3">Mn-1</strain>
    </source>
</reference>
<dbReference type="InterPro" id="IPR007712">
    <property type="entry name" value="RelE/ParE_toxin"/>
</dbReference>
<evidence type="ECO:0000313" key="3">
    <source>
        <dbReference type="Proteomes" id="UP000534783"/>
    </source>
</evidence>
<protein>
    <submittedName>
        <fullName evidence="2">Type II toxin-antitoxin system RelE/ParE family toxin</fullName>
    </submittedName>
</protein>
<name>A0A7X6IAY9_9BACT</name>
<evidence type="ECO:0000313" key="2">
    <source>
        <dbReference type="EMBL" id="NKE71216.1"/>
    </source>
</evidence>
<organism evidence="2 3">
    <name type="scientific">Candidatus Manganitrophus noduliformans</name>
    <dbReference type="NCBI Taxonomy" id="2606439"/>
    <lineage>
        <taxon>Bacteria</taxon>
        <taxon>Pseudomonadati</taxon>
        <taxon>Nitrospirota</taxon>
        <taxon>Nitrospiria</taxon>
        <taxon>Candidatus Troglogloeales</taxon>
        <taxon>Candidatus Manganitrophaceae</taxon>
        <taxon>Candidatus Manganitrophus</taxon>
    </lineage>
</organism>
<keyword evidence="3" id="KW-1185">Reference proteome</keyword>
<dbReference type="RefSeq" id="WP_422666753.1">
    <property type="nucleotide sequence ID" value="NZ_VTOW01000002.1"/>
</dbReference>
<proteinExistence type="predicted"/>
<dbReference type="EMBL" id="VTOW01000002">
    <property type="protein sequence ID" value="NKE71216.1"/>
    <property type="molecule type" value="Genomic_DNA"/>
</dbReference>
<dbReference type="SUPFAM" id="SSF143011">
    <property type="entry name" value="RelE-like"/>
    <property type="match status" value="1"/>
</dbReference>
<gene>
    <name evidence="2" type="ORF">MNODULE_10755</name>
</gene>